<feature type="domain" description="Glycosyltransferase subfamily 4-like N-terminal" evidence="2">
    <location>
        <begin position="25"/>
        <end position="179"/>
    </location>
</feature>
<dbReference type="Gene3D" id="3.40.50.2000">
    <property type="entry name" value="Glycogen Phosphorylase B"/>
    <property type="match status" value="2"/>
</dbReference>
<sequence length="382" mass="40341">MSSESLSPRPGRVVHWAKFYPPEMGGMESVAVSLARGAAQAGWQVEVVCFAKVHLPSGPDGQGVQVWRAPVRWAPASQPLSLRYLWLAWRRGRQADVVHLHVPNMLAALAALALPRRTRVLVHWHSDVVGKGLLGRVLAPLERALLRRADRVVATSQAYADGSPSLRGIGQRLRVVPIGVPEPAVQAGALDPAVQAWLGPRRLVLAVGRLVPYKGFATLVDAAAALPSDAAVVIVGGGPLHEELSQRIAAAGLGQRVLLAGRQGDAELAALLRRAALFCLPSVERSEAFGVVLVEAMTHGLPIVATRIPGSGVPWVNADGESGLNVPPGDAAALAKACTRLLSDEPLRAALAQGARRRYEAVFTEAASVQAMLAVYADALGR</sequence>
<dbReference type="InterPro" id="IPR050194">
    <property type="entry name" value="Glycosyltransferase_grp1"/>
</dbReference>
<evidence type="ECO:0000259" key="1">
    <source>
        <dbReference type="Pfam" id="PF00534"/>
    </source>
</evidence>
<accession>A0A941BAB6</accession>
<keyword evidence="3" id="KW-0328">Glycosyltransferase</keyword>
<dbReference type="SUPFAM" id="SSF53756">
    <property type="entry name" value="UDP-Glycosyltransferase/glycogen phosphorylase"/>
    <property type="match status" value="1"/>
</dbReference>
<dbReference type="Pfam" id="PF00534">
    <property type="entry name" value="Glycos_transf_1"/>
    <property type="match status" value="1"/>
</dbReference>
<dbReference type="Proteomes" id="UP000676246">
    <property type="component" value="Unassembled WGS sequence"/>
</dbReference>
<organism evidence="3 4">
    <name type="scientific">Ideonella alba</name>
    <dbReference type="NCBI Taxonomy" id="2824118"/>
    <lineage>
        <taxon>Bacteria</taxon>
        <taxon>Pseudomonadati</taxon>
        <taxon>Pseudomonadota</taxon>
        <taxon>Betaproteobacteria</taxon>
        <taxon>Burkholderiales</taxon>
        <taxon>Sphaerotilaceae</taxon>
        <taxon>Ideonella</taxon>
    </lineage>
</organism>
<dbReference type="InterPro" id="IPR001296">
    <property type="entry name" value="Glyco_trans_1"/>
</dbReference>
<dbReference type="EC" id="2.4.-.-" evidence="3"/>
<evidence type="ECO:0000259" key="2">
    <source>
        <dbReference type="Pfam" id="PF13579"/>
    </source>
</evidence>
<dbReference type="RefSeq" id="WP_210851898.1">
    <property type="nucleotide sequence ID" value="NZ_JAGQDD010000002.1"/>
</dbReference>
<dbReference type="Pfam" id="PF13579">
    <property type="entry name" value="Glyco_trans_4_4"/>
    <property type="match status" value="1"/>
</dbReference>
<dbReference type="InterPro" id="IPR028098">
    <property type="entry name" value="Glyco_trans_4-like_N"/>
</dbReference>
<dbReference type="PANTHER" id="PTHR45947:SF3">
    <property type="entry name" value="SULFOQUINOVOSYL TRANSFERASE SQD2"/>
    <property type="match status" value="1"/>
</dbReference>
<feature type="domain" description="Glycosyl transferase family 1" evidence="1">
    <location>
        <begin position="199"/>
        <end position="358"/>
    </location>
</feature>
<evidence type="ECO:0000313" key="4">
    <source>
        <dbReference type="Proteomes" id="UP000676246"/>
    </source>
</evidence>
<dbReference type="EMBL" id="JAGQDD010000002">
    <property type="protein sequence ID" value="MBQ0929640.1"/>
    <property type="molecule type" value="Genomic_DNA"/>
</dbReference>
<dbReference type="AlphaFoldDB" id="A0A941BAB6"/>
<evidence type="ECO:0000313" key="3">
    <source>
        <dbReference type="EMBL" id="MBQ0929640.1"/>
    </source>
</evidence>
<dbReference type="GO" id="GO:0016758">
    <property type="term" value="F:hexosyltransferase activity"/>
    <property type="evidence" value="ECO:0007669"/>
    <property type="project" value="TreeGrafter"/>
</dbReference>
<proteinExistence type="predicted"/>
<name>A0A941BAB6_9BURK</name>
<comment type="caution">
    <text evidence="3">The sequence shown here is derived from an EMBL/GenBank/DDBJ whole genome shotgun (WGS) entry which is preliminary data.</text>
</comment>
<protein>
    <submittedName>
        <fullName evidence="3">Glycosyltransferase</fullName>
        <ecNumber evidence="3">2.4.-.-</ecNumber>
    </submittedName>
</protein>
<dbReference type="PANTHER" id="PTHR45947">
    <property type="entry name" value="SULFOQUINOVOSYL TRANSFERASE SQD2"/>
    <property type="match status" value="1"/>
</dbReference>
<reference evidence="3 4" key="1">
    <citation type="submission" date="2021-04" db="EMBL/GenBank/DDBJ databases">
        <title>The genome sequence of Ideonella sp. 3Y2.</title>
        <authorList>
            <person name="Liu Y."/>
        </authorList>
    </citation>
    <scope>NUCLEOTIDE SEQUENCE [LARGE SCALE GENOMIC DNA]</scope>
    <source>
        <strain evidence="3 4">3Y2</strain>
    </source>
</reference>
<keyword evidence="4" id="KW-1185">Reference proteome</keyword>
<keyword evidence="3" id="KW-0808">Transferase</keyword>
<gene>
    <name evidence="3" type="ORF">KAK03_04010</name>
</gene>